<feature type="region of interest" description="Disordered" evidence="3">
    <location>
        <begin position="128"/>
        <end position="157"/>
    </location>
</feature>
<feature type="compositionally biased region" description="Polar residues" evidence="3">
    <location>
        <begin position="683"/>
        <end position="693"/>
    </location>
</feature>
<keyword evidence="2" id="KW-0539">Nucleus</keyword>
<comment type="subcellular location">
    <subcellularLocation>
        <location evidence="1">Nucleus</location>
    </subcellularLocation>
</comment>
<dbReference type="InterPro" id="IPR036864">
    <property type="entry name" value="Zn2-C6_fun-type_DNA-bd_sf"/>
</dbReference>
<feature type="compositionally biased region" description="Polar residues" evidence="3">
    <location>
        <begin position="490"/>
        <end position="516"/>
    </location>
</feature>
<evidence type="ECO:0000313" key="6">
    <source>
        <dbReference type="Proteomes" id="UP000807469"/>
    </source>
</evidence>
<proteinExistence type="predicted"/>
<dbReference type="GO" id="GO:0000981">
    <property type="term" value="F:DNA-binding transcription factor activity, RNA polymerase II-specific"/>
    <property type="evidence" value="ECO:0007669"/>
    <property type="project" value="InterPro"/>
</dbReference>
<feature type="compositionally biased region" description="Basic and acidic residues" evidence="3">
    <location>
        <begin position="1"/>
        <end position="22"/>
    </location>
</feature>
<evidence type="ECO:0000256" key="2">
    <source>
        <dbReference type="ARBA" id="ARBA00023242"/>
    </source>
</evidence>
<gene>
    <name evidence="5" type="ORF">BDN70DRAFT_834151</name>
</gene>
<feature type="compositionally biased region" description="Low complexity" evidence="3">
    <location>
        <begin position="64"/>
        <end position="75"/>
    </location>
</feature>
<dbReference type="PROSITE" id="PS00463">
    <property type="entry name" value="ZN2_CY6_FUNGAL_1"/>
    <property type="match status" value="1"/>
</dbReference>
<feature type="region of interest" description="Disordered" evidence="3">
    <location>
        <begin position="681"/>
        <end position="705"/>
    </location>
</feature>
<dbReference type="PANTHER" id="PTHR37534">
    <property type="entry name" value="TRANSCRIPTIONAL ACTIVATOR PROTEIN UGA3"/>
    <property type="match status" value="1"/>
</dbReference>
<feature type="compositionally biased region" description="Basic and acidic residues" evidence="3">
    <location>
        <begin position="128"/>
        <end position="140"/>
    </location>
</feature>
<name>A0A9P5Z1T2_9AGAR</name>
<comment type="caution">
    <text evidence="5">The sequence shown here is derived from an EMBL/GenBank/DDBJ whole genome shotgun (WGS) entry which is preliminary data.</text>
</comment>
<dbReference type="PROSITE" id="PS50048">
    <property type="entry name" value="ZN2_CY6_FUNGAL_2"/>
    <property type="match status" value="1"/>
</dbReference>
<evidence type="ECO:0000259" key="4">
    <source>
        <dbReference type="PROSITE" id="PS50048"/>
    </source>
</evidence>
<protein>
    <recommendedName>
        <fullName evidence="4">Zn(2)-C6 fungal-type domain-containing protein</fullName>
    </recommendedName>
</protein>
<dbReference type="GO" id="GO:0005634">
    <property type="term" value="C:nucleus"/>
    <property type="evidence" value="ECO:0007669"/>
    <property type="project" value="UniProtKB-SubCell"/>
</dbReference>
<feature type="compositionally biased region" description="Polar residues" evidence="3">
    <location>
        <begin position="25"/>
        <end position="34"/>
    </location>
</feature>
<evidence type="ECO:0000256" key="3">
    <source>
        <dbReference type="SAM" id="MobiDB-lite"/>
    </source>
</evidence>
<accession>A0A9P5Z1T2</accession>
<reference evidence="5" key="1">
    <citation type="submission" date="2020-11" db="EMBL/GenBank/DDBJ databases">
        <authorList>
            <consortium name="DOE Joint Genome Institute"/>
            <person name="Ahrendt S."/>
            <person name="Riley R."/>
            <person name="Andreopoulos W."/>
            <person name="Labutti K."/>
            <person name="Pangilinan J."/>
            <person name="Ruiz-Duenas F.J."/>
            <person name="Barrasa J.M."/>
            <person name="Sanchez-Garcia M."/>
            <person name="Camarero S."/>
            <person name="Miyauchi S."/>
            <person name="Serrano A."/>
            <person name="Linde D."/>
            <person name="Babiker R."/>
            <person name="Drula E."/>
            <person name="Ayuso-Fernandez I."/>
            <person name="Pacheco R."/>
            <person name="Padilla G."/>
            <person name="Ferreira P."/>
            <person name="Barriuso J."/>
            <person name="Kellner H."/>
            <person name="Castanera R."/>
            <person name="Alfaro M."/>
            <person name="Ramirez L."/>
            <person name="Pisabarro A.G."/>
            <person name="Kuo A."/>
            <person name="Tritt A."/>
            <person name="Lipzen A."/>
            <person name="He G."/>
            <person name="Yan M."/>
            <person name="Ng V."/>
            <person name="Cullen D."/>
            <person name="Martin F."/>
            <person name="Rosso M.-N."/>
            <person name="Henrissat B."/>
            <person name="Hibbett D."/>
            <person name="Martinez A.T."/>
            <person name="Grigoriev I.V."/>
        </authorList>
    </citation>
    <scope>NUCLEOTIDE SEQUENCE</scope>
    <source>
        <strain evidence="5">CIRM-BRFM 674</strain>
    </source>
</reference>
<feature type="domain" description="Zn(2)-C6 fungal-type" evidence="4">
    <location>
        <begin position="729"/>
        <end position="763"/>
    </location>
</feature>
<dbReference type="InterPro" id="IPR001138">
    <property type="entry name" value="Zn2Cys6_DnaBD"/>
</dbReference>
<feature type="region of interest" description="Disordered" evidence="3">
    <location>
        <begin position="487"/>
        <end position="521"/>
    </location>
</feature>
<feature type="region of interest" description="Disordered" evidence="3">
    <location>
        <begin position="620"/>
        <end position="642"/>
    </location>
</feature>
<dbReference type="CDD" id="cd00067">
    <property type="entry name" value="GAL4"/>
    <property type="match status" value="1"/>
</dbReference>
<dbReference type="Proteomes" id="UP000807469">
    <property type="component" value="Unassembled WGS sequence"/>
</dbReference>
<organism evidence="5 6">
    <name type="scientific">Pholiota conissans</name>
    <dbReference type="NCBI Taxonomy" id="109636"/>
    <lineage>
        <taxon>Eukaryota</taxon>
        <taxon>Fungi</taxon>
        <taxon>Dikarya</taxon>
        <taxon>Basidiomycota</taxon>
        <taxon>Agaricomycotina</taxon>
        <taxon>Agaricomycetes</taxon>
        <taxon>Agaricomycetidae</taxon>
        <taxon>Agaricales</taxon>
        <taxon>Agaricineae</taxon>
        <taxon>Strophariaceae</taxon>
        <taxon>Pholiota</taxon>
    </lineage>
</organism>
<keyword evidence="6" id="KW-1185">Reference proteome</keyword>
<feature type="region of interest" description="Disordered" evidence="3">
    <location>
        <begin position="1"/>
        <end position="81"/>
    </location>
</feature>
<sequence>MTGDAKTHPTEHEIQELVDCKSADLTGSTSNPINESKPLPSITNISQEEPVYQPQDFLPEDIQRQSSQRPRASARNGHPPHKESAVALVYRDAPSDALFEGSSVNEINGGTFNQVRGHHTNVTIHINQPHEESEGRDNPRHIHPPPFVSPSPTPNHDIAPQFAPQDVHQSHFPSMAPYEEGPSISTTTYSPESGNKIYERHLGLKRRGFPLWIPEPNRRLPLPYRRIGVNIGDVGIFTPSGVFSFLFNICLPAEHPINPSTLPEGFAPISIDSMDICESFGLKPESYLASKTIEKIHDPSVRGLSFTTSAAEGAILTLPDGALSLDLENVSQCRLYAAANLESWYRYANGPRGREIENGELRLVVGCDKTTSWGMATVANISQHKTHYLKYRSVSDTGGSAAPHAPIPLYKWEYSGLAEARVGPDLQEIAKLKRNDDSDVAVDGKYWNQCLFVRTLNLSLDEGVFAAINRELDAARDVELSNFLNGGGHSTLTGNPSSQAGDSGTQSSMGPSTHRQGSARESLACESEKYSLATGVTTSRSPSVPKSHPADVLNKLLLRKLPHCRVVITQDEDWCAVIKEDDEIMPSSCEIAHRVLATHHIREDGGVAFLERIQPLSYEREGKSAGPEFENTNTEKGKQREATVPLAVSATEDLGTSKISERTLADSALVEAMFSTKIREQGGLSTDSNSASDIQLGDATPSSNVVRSSRWSPRLLSPRLEKKIQESIACYTCRIRRKKCDEKSVGFDGLGPCDTCYRLKLECLGFGGKRPEWLTKSCGSAIRNRIKAHLAALPKKDYPGLSASTEEFLRLSDLEDDDMMYLTDGTSSSVDGSPRELFFDCDHLAAPTVYNLELAKIPLKSYTSESPTTRSSLSKSGGTLYEYIIDGLPEELMPLTINESVSYIYPSDQIPNELLYNSMREYVNNIVKIQYVLGDRNDLPVMIWDTIKIHHDSHEAVKLLARAYYRRQNDIQYSVLQDINVVSTICNIKTSLQLQIQLTSEDAMTALQIVSLHLFDGGRGGWNEYLFFASQYVKAVLEKPKFYGNYPAALEAASPKEQFIIKTTIWFDVLSSVTTLQPPVLLEYIRELFRPARSWVGTPMTYSMLSPMGCENSAVWALAETVELSCWKRRHEALGDLSMPELVKRGQDIAIHLQSGPLPQRPYTDDDTSLRLVASEIFRTSAKLFLKTVVVGDFPHIPEVKDSVLETYNAIMNFPASLANLKSAVVRNTVFGVFICGSMMDDPGMRRMLYNHLLQNSESVGNCTTVCGLLDTIWRERDVGPLNAPVRWREYLNQTLLLLV</sequence>
<evidence type="ECO:0000256" key="1">
    <source>
        <dbReference type="ARBA" id="ARBA00004123"/>
    </source>
</evidence>
<dbReference type="GO" id="GO:0008270">
    <property type="term" value="F:zinc ion binding"/>
    <property type="evidence" value="ECO:0007669"/>
    <property type="project" value="InterPro"/>
</dbReference>
<evidence type="ECO:0000313" key="5">
    <source>
        <dbReference type="EMBL" id="KAF9479612.1"/>
    </source>
</evidence>
<dbReference type="InterPro" id="IPR021858">
    <property type="entry name" value="Fun_TF"/>
</dbReference>
<dbReference type="OrthoDB" id="5419315at2759"/>
<dbReference type="PANTHER" id="PTHR37534:SF20">
    <property type="entry name" value="PRO1A C6 ZINK-FINGER PROTEIN"/>
    <property type="match status" value="1"/>
</dbReference>
<dbReference type="Pfam" id="PF11951">
    <property type="entry name" value="Fungal_trans_2"/>
    <property type="match status" value="1"/>
</dbReference>
<dbReference type="SUPFAM" id="SSF57701">
    <property type="entry name" value="Zn2/Cys6 DNA-binding domain"/>
    <property type="match status" value="1"/>
</dbReference>
<dbReference type="EMBL" id="MU155209">
    <property type="protein sequence ID" value="KAF9479612.1"/>
    <property type="molecule type" value="Genomic_DNA"/>
</dbReference>
<dbReference type="Gene3D" id="4.10.240.10">
    <property type="entry name" value="Zn(2)-C6 fungal-type DNA-binding domain"/>
    <property type="match status" value="1"/>
</dbReference>
<feature type="compositionally biased region" description="Pro residues" evidence="3">
    <location>
        <begin position="144"/>
        <end position="153"/>
    </location>
</feature>